<evidence type="ECO:0000313" key="4">
    <source>
        <dbReference type="Proteomes" id="UP001153365"/>
    </source>
</evidence>
<comment type="caution">
    <text evidence="3">The sequence shown here is derived from an EMBL/GenBank/DDBJ whole genome shotgun (WGS) entry which is preliminary data.</text>
</comment>
<feature type="compositionally biased region" description="Polar residues" evidence="1">
    <location>
        <begin position="98"/>
        <end position="124"/>
    </location>
</feature>
<keyword evidence="4" id="KW-1185">Reference proteome</keyword>
<keyword evidence="2" id="KW-0812">Transmembrane</keyword>
<evidence type="ECO:0000256" key="2">
    <source>
        <dbReference type="SAM" id="Phobius"/>
    </source>
</evidence>
<protein>
    <submittedName>
        <fullName evidence="3">Expressed protein</fullName>
    </submittedName>
</protein>
<sequence>MEMYEKILRFSLICFIISVLYTFNPFYGIRDRFLDLEKGVSNVTVVFRPSPANLHQRSLNLETFEKPELIDLGSVKKKTGLLKEEVKIKEPDSFHYSSSVFEKGSTSSSETPISPNEASRSSSEAVYAKTADEVFRANTPVTTKGVLHRSRSRKAESKWRHLQQAMQVASRFRALPTQSADLKPSQSSKPKIIPDMHPELVSRINLWKYSAEKKKKALDNENSEEKKSLWNRVRQMFGLGLIKEDIEEPKNENSKIHDVEDNLIKNSETSHLSSKSRARWRKAKVAIQASQKFKGITDRVIETLDSVTEKIHREAQFLEAWMNNLEKINNFLNDVDEAINLKEIVGFLPHVEVNPLQI</sequence>
<gene>
    <name evidence="3" type="ORF">PPACK8108_LOCUS14981</name>
</gene>
<reference evidence="3" key="1">
    <citation type="submission" date="2022-06" db="EMBL/GenBank/DDBJ databases">
        <authorList>
            <consortium name="SYNGENTA / RWTH Aachen University"/>
        </authorList>
    </citation>
    <scope>NUCLEOTIDE SEQUENCE</scope>
</reference>
<accession>A0AAV0B748</accession>
<keyword evidence="2" id="KW-0472">Membrane</keyword>
<name>A0AAV0B748_PHAPC</name>
<evidence type="ECO:0000256" key="1">
    <source>
        <dbReference type="SAM" id="MobiDB-lite"/>
    </source>
</evidence>
<feature type="region of interest" description="Disordered" evidence="1">
    <location>
        <begin position="98"/>
        <end position="125"/>
    </location>
</feature>
<dbReference type="AlphaFoldDB" id="A0AAV0B748"/>
<feature type="transmembrane region" description="Helical" evidence="2">
    <location>
        <begin position="7"/>
        <end position="27"/>
    </location>
</feature>
<dbReference type="Proteomes" id="UP001153365">
    <property type="component" value="Unassembled WGS sequence"/>
</dbReference>
<proteinExistence type="predicted"/>
<keyword evidence="2" id="KW-1133">Transmembrane helix</keyword>
<organism evidence="3 4">
    <name type="scientific">Phakopsora pachyrhizi</name>
    <name type="common">Asian soybean rust disease fungus</name>
    <dbReference type="NCBI Taxonomy" id="170000"/>
    <lineage>
        <taxon>Eukaryota</taxon>
        <taxon>Fungi</taxon>
        <taxon>Dikarya</taxon>
        <taxon>Basidiomycota</taxon>
        <taxon>Pucciniomycotina</taxon>
        <taxon>Pucciniomycetes</taxon>
        <taxon>Pucciniales</taxon>
        <taxon>Phakopsoraceae</taxon>
        <taxon>Phakopsora</taxon>
    </lineage>
</organism>
<dbReference type="EMBL" id="CALTRL010003935">
    <property type="protein sequence ID" value="CAH7682207.1"/>
    <property type="molecule type" value="Genomic_DNA"/>
</dbReference>
<evidence type="ECO:0000313" key="3">
    <source>
        <dbReference type="EMBL" id="CAH7682207.1"/>
    </source>
</evidence>